<keyword evidence="2 9" id="KW-0812">Transmembrane</keyword>
<dbReference type="InterPro" id="IPR002110">
    <property type="entry name" value="Ankyrin_rpt"/>
</dbReference>
<dbReference type="InterPro" id="IPR002523">
    <property type="entry name" value="MgTranspt_CorA/ZnTranspt_ZntB"/>
</dbReference>
<comment type="subcellular location">
    <subcellularLocation>
        <location evidence="1">Membrane</location>
        <topology evidence="1">Multi-pass membrane protein</topology>
    </subcellularLocation>
</comment>
<keyword evidence="3" id="KW-0677">Repeat</keyword>
<accession>A0A1D9QN67</accession>
<feature type="transmembrane region" description="Helical" evidence="9">
    <location>
        <begin position="1256"/>
        <end position="1277"/>
    </location>
</feature>
<evidence type="ECO:0000256" key="2">
    <source>
        <dbReference type="ARBA" id="ARBA00022692"/>
    </source>
</evidence>
<proteinExistence type="predicted"/>
<dbReference type="SMART" id="SM00248">
    <property type="entry name" value="ANK"/>
    <property type="match status" value="13"/>
</dbReference>
<evidence type="ECO:0000256" key="3">
    <source>
        <dbReference type="ARBA" id="ARBA00022737"/>
    </source>
</evidence>
<feature type="repeat" description="ANK" evidence="7">
    <location>
        <begin position="346"/>
        <end position="378"/>
    </location>
</feature>
<feature type="compositionally biased region" description="Polar residues" evidence="8">
    <location>
        <begin position="936"/>
        <end position="946"/>
    </location>
</feature>
<keyword evidence="6 9" id="KW-0472">Membrane</keyword>
<protein>
    <submittedName>
        <fullName evidence="10">Uncharacterized protein</fullName>
    </submittedName>
</protein>
<feature type="repeat" description="ANK" evidence="7">
    <location>
        <begin position="413"/>
        <end position="445"/>
    </location>
</feature>
<feature type="repeat" description="ANK" evidence="7">
    <location>
        <begin position="141"/>
        <end position="170"/>
    </location>
</feature>
<organism evidence="10 11">
    <name type="scientific">Sclerotinia sclerotiorum (strain ATCC 18683 / 1980 / Ss-1)</name>
    <name type="common">White mold</name>
    <name type="synonym">Whetzelinia sclerotiorum</name>
    <dbReference type="NCBI Taxonomy" id="665079"/>
    <lineage>
        <taxon>Eukaryota</taxon>
        <taxon>Fungi</taxon>
        <taxon>Dikarya</taxon>
        <taxon>Ascomycota</taxon>
        <taxon>Pezizomycotina</taxon>
        <taxon>Leotiomycetes</taxon>
        <taxon>Helotiales</taxon>
        <taxon>Sclerotiniaceae</taxon>
        <taxon>Sclerotinia</taxon>
    </lineage>
</organism>
<dbReference type="GO" id="GO:0016020">
    <property type="term" value="C:membrane"/>
    <property type="evidence" value="ECO:0007669"/>
    <property type="project" value="UniProtKB-SubCell"/>
</dbReference>
<dbReference type="Proteomes" id="UP000177798">
    <property type="component" value="Chromosome 16"/>
</dbReference>
<evidence type="ECO:0000256" key="6">
    <source>
        <dbReference type="ARBA" id="ARBA00023136"/>
    </source>
</evidence>
<dbReference type="PRINTS" id="PR01415">
    <property type="entry name" value="ANKYRIN"/>
</dbReference>
<evidence type="ECO:0000256" key="9">
    <source>
        <dbReference type="SAM" id="Phobius"/>
    </source>
</evidence>
<dbReference type="GO" id="GO:0046873">
    <property type="term" value="F:metal ion transmembrane transporter activity"/>
    <property type="evidence" value="ECO:0007669"/>
    <property type="project" value="InterPro"/>
</dbReference>
<reference evidence="11" key="1">
    <citation type="journal article" date="2017" name="Genome Biol. Evol.">
        <title>The complete genome sequence of the phytopathogenic fungus Sclerotinia sclerotiorum reveals insights into the genome architecture of broad host range pathogens.</title>
        <authorList>
            <person name="Derbyshire M."/>
            <person name="Denton-Giles M."/>
            <person name="Hegedus D."/>
            <person name="Seifbarghy S."/>
            <person name="Rollins J."/>
            <person name="van Kan J."/>
            <person name="Seidl M.F."/>
            <person name="Faino L."/>
            <person name="Mbengue M."/>
            <person name="Navaud O."/>
            <person name="Raffaele S."/>
            <person name="Hammond-Kosack K."/>
            <person name="Heard S."/>
            <person name="Oliver R."/>
        </authorList>
    </citation>
    <scope>NUCLEOTIDE SEQUENCE [LARGE SCALE GENOMIC DNA]</scope>
    <source>
        <strain evidence="11">ATCC 18683 / 1980 / Ss-1</strain>
    </source>
</reference>
<dbReference type="Pfam" id="PF12796">
    <property type="entry name" value="Ank_2"/>
    <property type="match status" value="2"/>
</dbReference>
<dbReference type="PROSITE" id="PS50297">
    <property type="entry name" value="ANK_REP_REGION"/>
    <property type="match status" value="4"/>
</dbReference>
<feature type="region of interest" description="Disordered" evidence="8">
    <location>
        <begin position="925"/>
        <end position="946"/>
    </location>
</feature>
<dbReference type="EMBL" id="CP017829">
    <property type="protein sequence ID" value="APA16272.1"/>
    <property type="molecule type" value="Genomic_DNA"/>
</dbReference>
<dbReference type="Gene3D" id="1.25.40.20">
    <property type="entry name" value="Ankyrin repeat-containing domain"/>
    <property type="match status" value="5"/>
</dbReference>
<dbReference type="Gene3D" id="1.20.58.340">
    <property type="entry name" value="Magnesium transport protein CorA, transmembrane region"/>
    <property type="match status" value="1"/>
</dbReference>
<evidence type="ECO:0000256" key="1">
    <source>
        <dbReference type="ARBA" id="ARBA00004141"/>
    </source>
</evidence>
<name>A0A1D9QN67_SCLS1</name>
<dbReference type="PANTHER" id="PTHR24173:SF74">
    <property type="entry name" value="ANKYRIN REPEAT DOMAIN-CONTAINING PROTEIN 16"/>
    <property type="match status" value="1"/>
</dbReference>
<sequence>MTAITMTAATMTATTMTATTMTATTMTATTMTAATMTAATMTGISDSSPHRPSFDSVDSIAKQLENAIRNNCFDDVKRLLGSRDDLVETLLEYEFTQYGKTETLKVTPLALPSVFSELSIVNFLLDRNARVDQTGPPLFLTPLHFASINGRKHIVARILEARADSSLQDNDGNTAFHHASQNGHLETLQLLYQRGSREQMNQANDHNDAPLHLACANDHPEIAKWLLNLGAAINQVGGEFGETPLLMVCVSGYINTARVLLDYRGADIHKRNNYSLTPILIACLNSHIGSFDLLRKKGALISDVTSDKSTCFHQVVDCSRELTNDSKIIVRELIGGGGNINQPNIHGFSPLYSASMTQKLKHVEFLLELGADVNLIGSEENGTALMEACGKEDSRIAEVLLQHNADTTIASHHGLTALTLAVLYDRVENVKLLVKNGANAIIRTNEGKTPVQVAININRNVETAIEVLAAQEYYPQDPSQKFHYMERAADVPELKTELLKGFESGKYKTLEQLHILMYWAVSNGAIKLAAKCIDHDQQVLQWTREGASWFHIASKSGKLEVTRLLLDRMTNQQDKPDRPEGWAKVKFILQQNSLGDSPLTICIDRGHHQLEEEYWSKIRQLHTSGNSFVDSYPAVADRILELLAIYEKPGHETILGEFLHKEGVQNSEHFTTLHWAVYGSQAVVVWWLLSKNGYSPDDVKSALKLVPDTRESPDIQYHVQKLLLNPPPALDHVANPKKNHIHRSSKNGDKIYDLGSIVDIISGGQTIKIPYAKPSVYDIIYGEGPETTMRKVRKDLRQRDLDSLKKALRQTRNEQGKRIYVSCSDGTGARCSSSLMDSPSSEHDKYDNEEPSGDTPRDLRLRWIHLQVNQLHLMQDLVSRLSHDSKRSETEYMAIMKHFNRSWTALAAGAGRYYMKPRFVRKQENDTKNLAGESGGNQVPRESSTGSCTALYDKSVTTANHIDFVRSTEERSSREVTHEPITLDQYYYPTILNTSARDNDQVLSKFLQSKRKQPEGVKQLETIITATSEKFNQSSSKSLQLDQKSSGGLLQTALNNILYGEAKGRFERATITHSVMELLLGVATGSFMGPSVEIPNEKSKRPIEIFRESIRDVVCRQRNSLFRDFLRGLQEAEKQKGQLPDKEVDPNSLATRPASLNRYHVISSETELLDMIRDIRDELHMLSSLAEDQEFVWKQAFATNDLMNLNVHTPTDIKKDLEKILSEADKTENYINNLLDLRQAEFGRLQAYDSAKQSNIIFIFTIITIILLPLSFLTSLFALDVSDFPHESGSVKYKAWWLFPVLFGATALVSIPNVILAWNVDALSGKFRPRNNIASKASETSTG</sequence>
<dbReference type="Pfam" id="PF01544">
    <property type="entry name" value="CorA"/>
    <property type="match status" value="1"/>
</dbReference>
<dbReference type="SUPFAM" id="SSF144083">
    <property type="entry name" value="Magnesium transport protein CorA, transmembrane region"/>
    <property type="match status" value="1"/>
</dbReference>
<evidence type="ECO:0000256" key="5">
    <source>
        <dbReference type="ARBA" id="ARBA00023043"/>
    </source>
</evidence>
<dbReference type="Pfam" id="PF13637">
    <property type="entry name" value="Ank_4"/>
    <property type="match status" value="1"/>
</dbReference>
<keyword evidence="4 9" id="KW-1133">Transmembrane helix</keyword>
<feature type="transmembrane region" description="Helical" evidence="9">
    <location>
        <begin position="1297"/>
        <end position="1320"/>
    </location>
</feature>
<dbReference type="OrthoDB" id="341259at2759"/>
<gene>
    <name evidence="10" type="ORF">sscle_16g110420</name>
</gene>
<dbReference type="InterPro" id="IPR036770">
    <property type="entry name" value="Ankyrin_rpt-contain_sf"/>
</dbReference>
<dbReference type="SUPFAM" id="SSF48403">
    <property type="entry name" value="Ankyrin repeat"/>
    <property type="match status" value="2"/>
</dbReference>
<evidence type="ECO:0000256" key="4">
    <source>
        <dbReference type="ARBA" id="ARBA00022989"/>
    </source>
</evidence>
<dbReference type="VEuPathDB" id="FungiDB:sscle_16g110420"/>
<feature type="region of interest" description="Disordered" evidence="8">
    <location>
        <begin position="828"/>
        <end position="856"/>
    </location>
</feature>
<dbReference type="Pfam" id="PF00023">
    <property type="entry name" value="Ank"/>
    <property type="match status" value="1"/>
</dbReference>
<feature type="compositionally biased region" description="Polar residues" evidence="8">
    <location>
        <begin position="830"/>
        <end position="839"/>
    </location>
</feature>
<evidence type="ECO:0000256" key="7">
    <source>
        <dbReference type="PROSITE-ProRule" id="PRU00023"/>
    </source>
</evidence>
<dbReference type="PROSITE" id="PS50088">
    <property type="entry name" value="ANK_REPEAT"/>
    <property type="match status" value="5"/>
</dbReference>
<evidence type="ECO:0000256" key="8">
    <source>
        <dbReference type="SAM" id="MobiDB-lite"/>
    </source>
</evidence>
<dbReference type="InterPro" id="IPR045863">
    <property type="entry name" value="CorA_TM1_TM2"/>
</dbReference>
<feature type="repeat" description="ANK" evidence="7">
    <location>
        <begin position="171"/>
        <end position="203"/>
    </location>
</feature>
<dbReference type="PANTHER" id="PTHR24173">
    <property type="entry name" value="ANKYRIN REPEAT CONTAINING"/>
    <property type="match status" value="1"/>
</dbReference>
<feature type="repeat" description="ANK" evidence="7">
    <location>
        <begin position="206"/>
        <end position="238"/>
    </location>
</feature>
<evidence type="ECO:0000313" key="11">
    <source>
        <dbReference type="Proteomes" id="UP000177798"/>
    </source>
</evidence>
<keyword evidence="5 7" id="KW-0040">ANK repeat</keyword>
<evidence type="ECO:0000313" key="10">
    <source>
        <dbReference type="EMBL" id="APA16272.1"/>
    </source>
</evidence>